<name>A0A147BMZ5_IXORI</name>
<sequence>MLRVSFLWKMSISLGGLVLCLRRGMSSKEWALSRLQERRKSGCDAVRLPLVFPLGRCSGMLLTEFLDFWMGVPRHTSHRNH</sequence>
<organism evidence="2">
    <name type="scientific">Ixodes ricinus</name>
    <name type="common">Common tick</name>
    <name type="synonym">Acarus ricinus</name>
    <dbReference type="NCBI Taxonomy" id="34613"/>
    <lineage>
        <taxon>Eukaryota</taxon>
        <taxon>Metazoa</taxon>
        <taxon>Ecdysozoa</taxon>
        <taxon>Arthropoda</taxon>
        <taxon>Chelicerata</taxon>
        <taxon>Arachnida</taxon>
        <taxon>Acari</taxon>
        <taxon>Parasitiformes</taxon>
        <taxon>Ixodida</taxon>
        <taxon>Ixodoidea</taxon>
        <taxon>Ixodidae</taxon>
        <taxon>Ixodinae</taxon>
        <taxon>Ixodes</taxon>
    </lineage>
</organism>
<protein>
    <submittedName>
        <fullName evidence="2">Putative secreted protein</fullName>
    </submittedName>
</protein>
<keyword evidence="1" id="KW-0732">Signal</keyword>
<dbReference type="AlphaFoldDB" id="A0A147BMZ5"/>
<evidence type="ECO:0000256" key="1">
    <source>
        <dbReference type="SAM" id="SignalP"/>
    </source>
</evidence>
<accession>A0A147BMZ5</accession>
<reference evidence="2" key="1">
    <citation type="journal article" date="2018" name="PLoS Negl. Trop. Dis.">
        <title>Sialome diversity of ticks revealed by RNAseq of single tick salivary glands.</title>
        <authorList>
            <person name="Perner J."/>
            <person name="Kropackova S."/>
            <person name="Kopacek P."/>
            <person name="Ribeiro J.M."/>
        </authorList>
    </citation>
    <scope>NUCLEOTIDE SEQUENCE</scope>
    <source>
        <strain evidence="2">Siblings of single egg batch collected in Ceske Budejovice</strain>
        <tissue evidence="2">Salivary glands</tissue>
    </source>
</reference>
<evidence type="ECO:0000313" key="2">
    <source>
        <dbReference type="EMBL" id="JAR92153.1"/>
    </source>
</evidence>
<feature type="signal peptide" evidence="1">
    <location>
        <begin position="1"/>
        <end position="27"/>
    </location>
</feature>
<proteinExistence type="predicted"/>
<dbReference type="EMBL" id="GEGO01003251">
    <property type="protein sequence ID" value="JAR92153.1"/>
    <property type="molecule type" value="Transcribed_RNA"/>
</dbReference>
<feature type="chain" id="PRO_5007542641" evidence="1">
    <location>
        <begin position="28"/>
        <end position="81"/>
    </location>
</feature>